<keyword evidence="4" id="KW-0249">Electron transport</keyword>
<dbReference type="Gene3D" id="1.10.760.10">
    <property type="entry name" value="Cytochrome c-like domain"/>
    <property type="match status" value="1"/>
</dbReference>
<evidence type="ECO:0000313" key="9">
    <source>
        <dbReference type="EMBL" id="SHH97565.1"/>
    </source>
</evidence>
<evidence type="ECO:0000256" key="5">
    <source>
        <dbReference type="ARBA" id="ARBA00023004"/>
    </source>
</evidence>
<dbReference type="PRINTS" id="PR00604">
    <property type="entry name" value="CYTCHRMECIAB"/>
</dbReference>
<dbReference type="PROSITE" id="PS51007">
    <property type="entry name" value="CYTC"/>
    <property type="match status" value="1"/>
</dbReference>
<keyword evidence="2 6" id="KW-0349">Heme</keyword>
<dbReference type="EMBL" id="LT670817">
    <property type="protein sequence ID" value="SHH97565.1"/>
    <property type="molecule type" value="Genomic_DNA"/>
</dbReference>
<gene>
    <name evidence="9" type="ORF">SAMN05443248_7235</name>
</gene>
<dbReference type="GO" id="GO:0020037">
    <property type="term" value="F:heme binding"/>
    <property type="evidence" value="ECO:0007669"/>
    <property type="project" value="InterPro"/>
</dbReference>
<keyword evidence="5 6" id="KW-0408">Iron</keyword>
<evidence type="ECO:0000259" key="8">
    <source>
        <dbReference type="PROSITE" id="PS51007"/>
    </source>
</evidence>
<keyword evidence="1" id="KW-0813">Transport</keyword>
<evidence type="ECO:0000256" key="1">
    <source>
        <dbReference type="ARBA" id="ARBA00022448"/>
    </source>
</evidence>
<dbReference type="AlphaFoldDB" id="A0A1M5XCJ6"/>
<sequence>MMTIEKAQRIIEGAVEGNRRSCRMRRSVIAGLLLAGSGSAALAADPAAGEKIFKTQCAICHTVVAGQNRIGPTLFGVVGRKAGSVPDFHYTADHKKLDLTWDAANLDKYLANPRAMVPDTSMVYAGLKDDAQRADLVAYLGTLH</sequence>
<dbReference type="InterPro" id="IPR036909">
    <property type="entry name" value="Cyt_c-like_dom_sf"/>
</dbReference>
<protein>
    <submittedName>
        <fullName evidence="9">Cytochrome c</fullName>
    </submittedName>
</protein>
<feature type="chain" id="PRO_5012545058" evidence="7">
    <location>
        <begin position="44"/>
        <end position="144"/>
    </location>
</feature>
<dbReference type="PANTHER" id="PTHR11961">
    <property type="entry name" value="CYTOCHROME C"/>
    <property type="match status" value="1"/>
</dbReference>
<evidence type="ECO:0000256" key="7">
    <source>
        <dbReference type="SAM" id="SignalP"/>
    </source>
</evidence>
<dbReference type="GO" id="GO:0009055">
    <property type="term" value="F:electron transfer activity"/>
    <property type="evidence" value="ECO:0007669"/>
    <property type="project" value="InterPro"/>
</dbReference>
<proteinExistence type="predicted"/>
<dbReference type="Pfam" id="PF00034">
    <property type="entry name" value="Cytochrom_C"/>
    <property type="match status" value="1"/>
</dbReference>
<feature type="signal peptide" evidence="7">
    <location>
        <begin position="1"/>
        <end position="43"/>
    </location>
</feature>
<evidence type="ECO:0000313" key="10">
    <source>
        <dbReference type="Proteomes" id="UP000189796"/>
    </source>
</evidence>
<reference evidence="9 10" key="1">
    <citation type="submission" date="2016-11" db="EMBL/GenBank/DDBJ databases">
        <authorList>
            <person name="Jaros S."/>
            <person name="Januszkiewicz K."/>
            <person name="Wedrychowicz H."/>
        </authorList>
    </citation>
    <scope>NUCLEOTIDE SEQUENCE [LARGE SCALE GENOMIC DNA]</scope>
    <source>
        <strain evidence="9 10">GAS138</strain>
    </source>
</reference>
<dbReference type="InterPro" id="IPR002327">
    <property type="entry name" value="Cyt_c_1A/1B"/>
</dbReference>
<dbReference type="InterPro" id="IPR009056">
    <property type="entry name" value="Cyt_c-like_dom"/>
</dbReference>
<dbReference type="Proteomes" id="UP000189796">
    <property type="component" value="Chromosome I"/>
</dbReference>
<evidence type="ECO:0000256" key="3">
    <source>
        <dbReference type="ARBA" id="ARBA00022723"/>
    </source>
</evidence>
<name>A0A1M5XCJ6_9BRAD</name>
<evidence type="ECO:0000256" key="6">
    <source>
        <dbReference type="PROSITE-ProRule" id="PRU00433"/>
    </source>
</evidence>
<feature type="domain" description="Cytochrome c" evidence="8">
    <location>
        <begin position="44"/>
        <end position="144"/>
    </location>
</feature>
<accession>A0A1M5XCJ6</accession>
<keyword evidence="3 6" id="KW-0479">Metal-binding</keyword>
<dbReference type="SUPFAM" id="SSF46626">
    <property type="entry name" value="Cytochrome c"/>
    <property type="match status" value="1"/>
</dbReference>
<evidence type="ECO:0000256" key="2">
    <source>
        <dbReference type="ARBA" id="ARBA00022617"/>
    </source>
</evidence>
<evidence type="ECO:0000256" key="4">
    <source>
        <dbReference type="ARBA" id="ARBA00022982"/>
    </source>
</evidence>
<keyword evidence="7" id="KW-0732">Signal</keyword>
<organism evidence="9 10">
    <name type="scientific">Bradyrhizobium erythrophlei</name>
    <dbReference type="NCBI Taxonomy" id="1437360"/>
    <lineage>
        <taxon>Bacteria</taxon>
        <taxon>Pseudomonadati</taxon>
        <taxon>Pseudomonadota</taxon>
        <taxon>Alphaproteobacteria</taxon>
        <taxon>Hyphomicrobiales</taxon>
        <taxon>Nitrobacteraceae</taxon>
        <taxon>Bradyrhizobium</taxon>
    </lineage>
</organism>
<dbReference type="GO" id="GO:0046872">
    <property type="term" value="F:metal ion binding"/>
    <property type="evidence" value="ECO:0007669"/>
    <property type="project" value="UniProtKB-KW"/>
</dbReference>